<name>A0A1X2GBH0_9FUNG</name>
<protein>
    <submittedName>
        <fullName evidence="2">Uncharacterized protein</fullName>
    </submittedName>
</protein>
<evidence type="ECO:0000313" key="3">
    <source>
        <dbReference type="Proteomes" id="UP000242146"/>
    </source>
</evidence>
<comment type="caution">
    <text evidence="2">The sequence shown here is derived from an EMBL/GenBank/DDBJ whole genome shotgun (WGS) entry which is preliminary data.</text>
</comment>
<gene>
    <name evidence="2" type="ORF">DM01DRAFT_170154</name>
</gene>
<keyword evidence="1" id="KW-0812">Transmembrane</keyword>
<dbReference type="Proteomes" id="UP000242146">
    <property type="component" value="Unassembled WGS sequence"/>
</dbReference>
<dbReference type="EMBL" id="MCGT01000025">
    <property type="protein sequence ID" value="ORX49878.1"/>
    <property type="molecule type" value="Genomic_DNA"/>
</dbReference>
<reference evidence="2 3" key="1">
    <citation type="submission" date="2016-07" db="EMBL/GenBank/DDBJ databases">
        <title>Pervasive Adenine N6-methylation of Active Genes in Fungi.</title>
        <authorList>
            <consortium name="DOE Joint Genome Institute"/>
            <person name="Mondo S.J."/>
            <person name="Dannebaum R.O."/>
            <person name="Kuo R.C."/>
            <person name="Labutti K."/>
            <person name="Haridas S."/>
            <person name="Kuo A."/>
            <person name="Salamov A."/>
            <person name="Ahrendt S.R."/>
            <person name="Lipzen A."/>
            <person name="Sullivan W."/>
            <person name="Andreopoulos W.B."/>
            <person name="Clum A."/>
            <person name="Lindquist E."/>
            <person name="Daum C."/>
            <person name="Ramamoorthy G.K."/>
            <person name="Gryganskyi A."/>
            <person name="Culley D."/>
            <person name="Magnuson J.K."/>
            <person name="James T.Y."/>
            <person name="O'Malley M.A."/>
            <person name="Stajich J.E."/>
            <person name="Spatafora J.W."/>
            <person name="Visel A."/>
            <person name="Grigoriev I.V."/>
        </authorList>
    </citation>
    <scope>NUCLEOTIDE SEQUENCE [LARGE SCALE GENOMIC DNA]</scope>
    <source>
        <strain evidence="2 3">NRRL 3301</strain>
    </source>
</reference>
<organism evidence="2 3">
    <name type="scientific">Hesseltinella vesiculosa</name>
    <dbReference type="NCBI Taxonomy" id="101127"/>
    <lineage>
        <taxon>Eukaryota</taxon>
        <taxon>Fungi</taxon>
        <taxon>Fungi incertae sedis</taxon>
        <taxon>Mucoromycota</taxon>
        <taxon>Mucoromycotina</taxon>
        <taxon>Mucoromycetes</taxon>
        <taxon>Mucorales</taxon>
        <taxon>Cunninghamellaceae</taxon>
        <taxon>Hesseltinella</taxon>
    </lineage>
</organism>
<keyword evidence="1" id="KW-0472">Membrane</keyword>
<dbReference type="AlphaFoldDB" id="A0A1X2GBH0"/>
<sequence>MALKSSTYKMNQRCGTDCGWSACKLKLAPGRFMVANVGDIVVCQLEGIRMADGLGNRFLDALVCHLPTPSQDTVNKNYALTSSLLLGLFFHATWFISKTKKNHKLAANPMIATLPL</sequence>
<keyword evidence="1" id="KW-1133">Transmembrane helix</keyword>
<keyword evidence="3" id="KW-1185">Reference proteome</keyword>
<evidence type="ECO:0000313" key="2">
    <source>
        <dbReference type="EMBL" id="ORX49878.1"/>
    </source>
</evidence>
<feature type="transmembrane region" description="Helical" evidence="1">
    <location>
        <begin position="78"/>
        <end position="96"/>
    </location>
</feature>
<evidence type="ECO:0000256" key="1">
    <source>
        <dbReference type="SAM" id="Phobius"/>
    </source>
</evidence>
<proteinExistence type="predicted"/>
<accession>A0A1X2GBH0</accession>